<evidence type="ECO:0000256" key="1">
    <source>
        <dbReference type="SAM" id="MobiDB-lite"/>
    </source>
</evidence>
<reference evidence="2 3" key="1">
    <citation type="journal article" date="2019" name="Environ. Microbiol.">
        <title>Species interactions and distinct microbial communities in high Arctic permafrost affected cryosols are associated with the CH4 and CO2 gas fluxes.</title>
        <authorList>
            <person name="Altshuler I."/>
            <person name="Hamel J."/>
            <person name="Turney S."/>
            <person name="Magnuson E."/>
            <person name="Levesque R."/>
            <person name="Greer C."/>
            <person name="Whyte L.G."/>
        </authorList>
    </citation>
    <scope>NUCLEOTIDE SEQUENCE [LARGE SCALE GENOMIC DNA]</scope>
    <source>
        <strain evidence="2 3">S9.3A</strain>
    </source>
</reference>
<protein>
    <submittedName>
        <fullName evidence="2">Uncharacterized protein</fullName>
    </submittedName>
</protein>
<dbReference type="EMBL" id="RCZM01000009">
    <property type="protein sequence ID" value="TPG12563.1"/>
    <property type="molecule type" value="Genomic_DNA"/>
</dbReference>
<comment type="caution">
    <text evidence="2">The sequence shown here is derived from an EMBL/GenBank/DDBJ whole genome shotgun (WGS) entry which is preliminary data.</text>
</comment>
<organism evidence="2 3">
    <name type="scientific">Pedococcus bigeumensis</name>
    <dbReference type="NCBI Taxonomy" id="433644"/>
    <lineage>
        <taxon>Bacteria</taxon>
        <taxon>Bacillati</taxon>
        <taxon>Actinomycetota</taxon>
        <taxon>Actinomycetes</taxon>
        <taxon>Micrococcales</taxon>
        <taxon>Intrasporangiaceae</taxon>
        <taxon>Pedococcus</taxon>
    </lineage>
</organism>
<proteinExistence type="predicted"/>
<name>A0A502CIB6_9MICO</name>
<evidence type="ECO:0000313" key="2">
    <source>
        <dbReference type="EMBL" id="TPG12563.1"/>
    </source>
</evidence>
<accession>A0A502CIB6</accession>
<sequence length="100" mass="11189">MPKTKATGRPAVYCTPACRRSAEYAIRRAQILLTRAQRAQQDAALRVAMSTSAWDIKDAEPRAAFWEGEVERLRTSLRELLEQVGTQDDESTPGTTDPRP</sequence>
<evidence type="ECO:0000313" key="3">
    <source>
        <dbReference type="Proteomes" id="UP000317722"/>
    </source>
</evidence>
<dbReference type="Proteomes" id="UP000317722">
    <property type="component" value="Unassembled WGS sequence"/>
</dbReference>
<feature type="region of interest" description="Disordered" evidence="1">
    <location>
        <begin position="80"/>
        <end position="100"/>
    </location>
</feature>
<gene>
    <name evidence="2" type="ORF">EAH86_19860</name>
</gene>
<dbReference type="AlphaFoldDB" id="A0A502CIB6"/>
<dbReference type="RefSeq" id="WP_140743987.1">
    <property type="nucleotide sequence ID" value="NZ_RCZM01000009.1"/>
</dbReference>
<keyword evidence="3" id="KW-1185">Reference proteome</keyword>